<dbReference type="EMBL" id="KZ347800">
    <property type="protein sequence ID" value="PIO67123.1"/>
    <property type="molecule type" value="Genomic_DNA"/>
</dbReference>
<dbReference type="PROSITE" id="PS51257">
    <property type="entry name" value="PROKAR_LIPOPROTEIN"/>
    <property type="match status" value="1"/>
</dbReference>
<proteinExistence type="predicted"/>
<evidence type="ECO:0000313" key="3">
    <source>
        <dbReference type="Proteomes" id="UP000230423"/>
    </source>
</evidence>
<evidence type="ECO:0000313" key="2">
    <source>
        <dbReference type="EMBL" id="PIO67123.1"/>
    </source>
</evidence>
<evidence type="ECO:0000256" key="1">
    <source>
        <dbReference type="SAM" id="SignalP"/>
    </source>
</evidence>
<name>A0A2G9UA85_TELCI</name>
<feature type="chain" id="PRO_5013802645" description="Lipoprotein" evidence="1">
    <location>
        <begin position="19"/>
        <end position="134"/>
    </location>
</feature>
<dbReference type="AlphaFoldDB" id="A0A2G9UA85"/>
<keyword evidence="3" id="KW-1185">Reference proteome</keyword>
<gene>
    <name evidence="2" type="ORF">TELCIR_11141</name>
</gene>
<feature type="signal peptide" evidence="1">
    <location>
        <begin position="1"/>
        <end position="18"/>
    </location>
</feature>
<keyword evidence="1" id="KW-0732">Signal</keyword>
<dbReference type="Proteomes" id="UP000230423">
    <property type="component" value="Unassembled WGS sequence"/>
</dbReference>
<accession>A0A2G9UA85</accession>
<protein>
    <recommendedName>
        <fullName evidence="4">Lipoprotein</fullName>
    </recommendedName>
</protein>
<reference evidence="2 3" key="1">
    <citation type="submission" date="2015-09" db="EMBL/GenBank/DDBJ databases">
        <title>Draft genome of the parasitic nematode Teladorsagia circumcincta isolate WARC Sus (inbred).</title>
        <authorList>
            <person name="Mitreva M."/>
        </authorList>
    </citation>
    <scope>NUCLEOTIDE SEQUENCE [LARGE SCALE GENOMIC DNA]</scope>
    <source>
        <strain evidence="2 3">S</strain>
    </source>
</reference>
<evidence type="ECO:0008006" key="4">
    <source>
        <dbReference type="Google" id="ProtNLM"/>
    </source>
</evidence>
<organism evidence="2 3">
    <name type="scientific">Teladorsagia circumcincta</name>
    <name type="common">Brown stomach worm</name>
    <name type="synonym">Ostertagia circumcincta</name>
    <dbReference type="NCBI Taxonomy" id="45464"/>
    <lineage>
        <taxon>Eukaryota</taxon>
        <taxon>Metazoa</taxon>
        <taxon>Ecdysozoa</taxon>
        <taxon>Nematoda</taxon>
        <taxon>Chromadorea</taxon>
        <taxon>Rhabditida</taxon>
        <taxon>Rhabditina</taxon>
        <taxon>Rhabditomorpha</taxon>
        <taxon>Strongyloidea</taxon>
        <taxon>Trichostrongylidae</taxon>
        <taxon>Teladorsagia</taxon>
    </lineage>
</organism>
<sequence length="134" mass="16306">MKVIALLTVLCLAQSVIGCRRAQTLDFGKFEQIGFLTFSYRYIGEMVIDWFQEYFDKSATFGMYKVFWSKEQGRYLYVHYPMFVLKYNPSTRYYKAYYFEYIEETDKRTRKITRKLGPLTAEEFTTKYNHCRKW</sequence>